<evidence type="ECO:0000256" key="1">
    <source>
        <dbReference type="SAM" id="MobiDB-lite"/>
    </source>
</evidence>
<feature type="region of interest" description="Disordered" evidence="1">
    <location>
        <begin position="1"/>
        <end position="34"/>
    </location>
</feature>
<dbReference type="EMBL" id="VOIH02000012">
    <property type="protein sequence ID" value="KAF3432283.1"/>
    <property type="molecule type" value="Genomic_DNA"/>
</dbReference>
<protein>
    <submittedName>
        <fullName evidence="2">Uncharacterized protein</fullName>
    </submittedName>
</protein>
<organism evidence="2 3">
    <name type="scientific">Rhamnella rubrinervis</name>
    <dbReference type="NCBI Taxonomy" id="2594499"/>
    <lineage>
        <taxon>Eukaryota</taxon>
        <taxon>Viridiplantae</taxon>
        <taxon>Streptophyta</taxon>
        <taxon>Embryophyta</taxon>
        <taxon>Tracheophyta</taxon>
        <taxon>Spermatophyta</taxon>
        <taxon>Magnoliopsida</taxon>
        <taxon>eudicotyledons</taxon>
        <taxon>Gunneridae</taxon>
        <taxon>Pentapetalae</taxon>
        <taxon>rosids</taxon>
        <taxon>fabids</taxon>
        <taxon>Rosales</taxon>
        <taxon>Rhamnaceae</taxon>
        <taxon>rhamnoid group</taxon>
        <taxon>Rhamneae</taxon>
        <taxon>Rhamnella</taxon>
    </lineage>
</organism>
<dbReference type="AlphaFoldDB" id="A0A8K0GPR7"/>
<comment type="caution">
    <text evidence="2">The sequence shown here is derived from an EMBL/GenBank/DDBJ whole genome shotgun (WGS) entry which is preliminary data.</text>
</comment>
<name>A0A8K0GPR7_9ROSA</name>
<reference evidence="2" key="1">
    <citation type="submission" date="2020-03" db="EMBL/GenBank/DDBJ databases">
        <title>A high-quality chromosome-level genome assembly of a woody plant with both climbing and erect habits, Rhamnella rubrinervis.</title>
        <authorList>
            <person name="Lu Z."/>
            <person name="Yang Y."/>
            <person name="Zhu X."/>
            <person name="Sun Y."/>
        </authorList>
    </citation>
    <scope>NUCLEOTIDE SEQUENCE</scope>
    <source>
        <strain evidence="2">BYM</strain>
        <tissue evidence="2">Leaf</tissue>
    </source>
</reference>
<accession>A0A8K0GPR7</accession>
<evidence type="ECO:0000313" key="2">
    <source>
        <dbReference type="EMBL" id="KAF3432283.1"/>
    </source>
</evidence>
<sequence length="73" mass="8657">MRRNRRKQRMELRRPHTLVSASPKFKSPPQKPTCYARSRRRIWESWKRRKLGFVGGALDKGVEMVVKGMEMTA</sequence>
<dbReference type="Proteomes" id="UP000796880">
    <property type="component" value="Unassembled WGS sequence"/>
</dbReference>
<gene>
    <name evidence="2" type="ORF">FNV43_RR27022</name>
</gene>
<keyword evidence="3" id="KW-1185">Reference proteome</keyword>
<evidence type="ECO:0000313" key="3">
    <source>
        <dbReference type="Proteomes" id="UP000796880"/>
    </source>
</evidence>
<proteinExistence type="predicted"/>